<reference evidence="3 4" key="1">
    <citation type="submission" date="2022-10" db="EMBL/GenBank/DDBJ databases">
        <title>Comparative genomics and taxonomic characterization of three novel marine species of genus Reichenbachiella exhibiting antioxidant and polysaccharide degradation activities.</title>
        <authorList>
            <person name="Muhammad N."/>
            <person name="Lee Y.-J."/>
            <person name="Ko J."/>
            <person name="Kim S.-G."/>
        </authorList>
    </citation>
    <scope>NUCLEOTIDE SEQUENCE [LARGE SCALE GENOMIC DNA]</scope>
    <source>
        <strain evidence="3 4">ABR2-5</strain>
    </source>
</reference>
<sequence length="285" mass="33158">MKEEKFTFEKKVLLGICVIALWRSAFSIYQLYAGEIDEYNLIGQILLFLVYSGTIAFLLIKGYRPFLGVVFGVLFTVFNAFLWIHNGGLERLADESMIAALLVAAVLNQNRSMKWMVGFVLFVQVLLLYLWEFQFDLIASWVGTLGYQVLRYQVVLVLVTFGMIYFAFQYDVDRKKQWSRKAQLHETMAEIRKENIKLEQQEKELNKLNALLERKVKERREELRKQNQSIEQYIELSSSKISPSLNAITTYIAKSQFYSSYGELLKRSGSNLVKSFIKIQNKADT</sequence>
<name>A0ABT3CPI8_9BACT</name>
<keyword evidence="2" id="KW-0472">Membrane</keyword>
<keyword evidence="2" id="KW-1133">Transmembrane helix</keyword>
<feature type="transmembrane region" description="Helical" evidence="2">
    <location>
        <begin position="66"/>
        <end position="85"/>
    </location>
</feature>
<proteinExistence type="predicted"/>
<gene>
    <name evidence="3" type="ORF">N7U62_03180</name>
</gene>
<feature type="transmembrane region" description="Helical" evidence="2">
    <location>
        <begin position="12"/>
        <end position="33"/>
    </location>
</feature>
<dbReference type="Proteomes" id="UP001300692">
    <property type="component" value="Unassembled WGS sequence"/>
</dbReference>
<organism evidence="3 4">
    <name type="scientific">Reichenbachiella ulvae</name>
    <dbReference type="NCBI Taxonomy" id="2980104"/>
    <lineage>
        <taxon>Bacteria</taxon>
        <taxon>Pseudomonadati</taxon>
        <taxon>Bacteroidota</taxon>
        <taxon>Cytophagia</taxon>
        <taxon>Cytophagales</taxon>
        <taxon>Reichenbachiellaceae</taxon>
        <taxon>Reichenbachiella</taxon>
    </lineage>
</organism>
<evidence type="ECO:0000256" key="1">
    <source>
        <dbReference type="SAM" id="Coils"/>
    </source>
</evidence>
<feature type="transmembrane region" description="Helical" evidence="2">
    <location>
        <begin position="91"/>
        <end position="108"/>
    </location>
</feature>
<feature type="transmembrane region" description="Helical" evidence="2">
    <location>
        <begin position="151"/>
        <end position="168"/>
    </location>
</feature>
<keyword evidence="2" id="KW-0812">Transmembrane</keyword>
<feature type="transmembrane region" description="Helical" evidence="2">
    <location>
        <begin position="39"/>
        <end position="59"/>
    </location>
</feature>
<keyword evidence="4" id="KW-1185">Reference proteome</keyword>
<comment type="caution">
    <text evidence="3">The sequence shown here is derived from an EMBL/GenBank/DDBJ whole genome shotgun (WGS) entry which is preliminary data.</text>
</comment>
<evidence type="ECO:0000256" key="2">
    <source>
        <dbReference type="SAM" id="Phobius"/>
    </source>
</evidence>
<accession>A0ABT3CPI8</accession>
<feature type="transmembrane region" description="Helical" evidence="2">
    <location>
        <begin position="115"/>
        <end position="131"/>
    </location>
</feature>
<protein>
    <submittedName>
        <fullName evidence="3">Short coiled-coil protein</fullName>
    </submittedName>
</protein>
<keyword evidence="1" id="KW-0175">Coiled coil</keyword>
<evidence type="ECO:0000313" key="3">
    <source>
        <dbReference type="EMBL" id="MCV9385646.1"/>
    </source>
</evidence>
<dbReference type="EMBL" id="JAOYOD010000001">
    <property type="protein sequence ID" value="MCV9385646.1"/>
    <property type="molecule type" value="Genomic_DNA"/>
</dbReference>
<feature type="coiled-coil region" evidence="1">
    <location>
        <begin position="181"/>
        <end position="236"/>
    </location>
</feature>
<dbReference type="RefSeq" id="WP_264136431.1">
    <property type="nucleotide sequence ID" value="NZ_JAOYOD010000001.1"/>
</dbReference>
<evidence type="ECO:0000313" key="4">
    <source>
        <dbReference type="Proteomes" id="UP001300692"/>
    </source>
</evidence>